<organism evidence="1">
    <name type="scientific">Candidatus Enterococcus clewellii</name>
    <dbReference type="NCBI Taxonomy" id="1834193"/>
    <lineage>
        <taxon>Bacteria</taxon>
        <taxon>Bacillati</taxon>
        <taxon>Bacillota</taxon>
        <taxon>Bacilli</taxon>
        <taxon>Lactobacillales</taxon>
        <taxon>Enterococcaceae</taxon>
        <taxon>Enterococcus</taxon>
    </lineage>
</organism>
<accession>A0A242K1C9</accession>
<reference evidence="1" key="1">
    <citation type="submission" date="2017-05" db="EMBL/GenBank/DDBJ databases">
        <title>The Genome Sequence of Enterococcus sp. 9E7_DIV0242.</title>
        <authorList>
            <consortium name="The Broad Institute Genomics Platform"/>
            <consortium name="The Broad Institute Genomic Center for Infectious Diseases"/>
            <person name="Earl A."/>
            <person name="Manson A."/>
            <person name="Schwartman J."/>
            <person name="Gilmore M."/>
            <person name="Abouelleil A."/>
            <person name="Cao P."/>
            <person name="Chapman S."/>
            <person name="Cusick C."/>
            <person name="Shea T."/>
            <person name="Young S."/>
            <person name="Neafsey D."/>
            <person name="Nusbaum C."/>
            <person name="Birren B."/>
        </authorList>
    </citation>
    <scope>NUCLEOTIDE SEQUENCE [LARGE SCALE GENOMIC DNA]</scope>
    <source>
        <strain evidence="1">9E7_DIV0242</strain>
    </source>
</reference>
<evidence type="ECO:0000313" key="1">
    <source>
        <dbReference type="EMBL" id="OTP11469.1"/>
    </source>
</evidence>
<dbReference type="EMBL" id="CP147247">
    <property type="protein sequence ID" value="WYJ91504.1"/>
    <property type="molecule type" value="Genomic_DNA"/>
</dbReference>
<evidence type="ECO:0000313" key="2">
    <source>
        <dbReference type="EMBL" id="WYJ91504.1"/>
    </source>
</evidence>
<dbReference type="RefSeq" id="WP_086350564.1">
    <property type="nucleotide sequence ID" value="NZ_CP147247.1"/>
</dbReference>
<dbReference type="EMBL" id="NGMM01000007">
    <property type="protein sequence ID" value="OTP11469.1"/>
    <property type="molecule type" value="Genomic_DNA"/>
</dbReference>
<dbReference type="AlphaFoldDB" id="A0A242K1C9"/>
<dbReference type="OrthoDB" id="2192417at2"/>
<dbReference type="Proteomes" id="UP000195141">
    <property type="component" value="Chromosome"/>
</dbReference>
<sequence length="85" mass="9988">MNNTEVMQSLAERSHVNQSACQTIVKSYEEYCEKNITRFSRKYLKAIIDYISRETAVEPSICQRVMENYFDLVGEQMKGKIPFVR</sequence>
<keyword evidence="3" id="KW-1185">Reference proteome</keyword>
<evidence type="ECO:0000313" key="3">
    <source>
        <dbReference type="Proteomes" id="UP000195141"/>
    </source>
</evidence>
<name>A0A242K1C9_9ENTE</name>
<proteinExistence type="predicted"/>
<reference evidence="2" key="2">
    <citation type="submission" date="2017-05" db="EMBL/GenBank/DDBJ databases">
        <authorList>
            <consortium name="The Broad Institute Genomics Platform"/>
            <consortium name="The Broad Institute Genomic Center for Infectious Diseases"/>
            <person name="Earl A."/>
            <person name="Manson A."/>
            <person name="Schwartman J."/>
            <person name="Gilmore M."/>
            <person name="Abouelleil A."/>
            <person name="Cao P."/>
            <person name="Chapman S."/>
            <person name="Cusick C."/>
            <person name="Shea T."/>
            <person name="Young S."/>
            <person name="Neafsey D."/>
            <person name="Nusbaum C."/>
            <person name="Birren B."/>
        </authorList>
    </citation>
    <scope>NUCLEOTIDE SEQUENCE</scope>
    <source>
        <strain evidence="2">9E7_DIV0242</strain>
    </source>
</reference>
<reference evidence="2" key="3">
    <citation type="submission" date="2024-03" db="EMBL/GenBank/DDBJ databases">
        <title>The Genome Sequence of Enterococcus sp. DIV0242b.</title>
        <authorList>
            <consortium name="The Broad Institute Genomics Platform"/>
            <consortium name="The Broad Institute Microbial Omics Core"/>
            <consortium name="The Broad Institute Genomic Center for Infectious Diseases"/>
            <person name="Earl A."/>
            <person name="Manson A."/>
            <person name="Gilmore M."/>
            <person name="Schwartman J."/>
            <person name="Shea T."/>
            <person name="Abouelleil A."/>
            <person name="Cao P."/>
            <person name="Chapman S."/>
            <person name="Cusick C."/>
            <person name="Young S."/>
            <person name="Neafsey D."/>
            <person name="Nusbaum C."/>
            <person name="Birren B."/>
        </authorList>
    </citation>
    <scope>NUCLEOTIDE SEQUENCE</scope>
    <source>
        <strain evidence="2">9E7_DIV0242</strain>
    </source>
</reference>
<protein>
    <submittedName>
        <fullName evidence="1">Uncharacterized protein</fullName>
    </submittedName>
</protein>
<gene>
    <name evidence="2" type="ORF">A5888_003272</name>
    <name evidence="1" type="ORF">A5888_003568</name>
</gene>